<comment type="similarity">
    <text evidence="2">Belongs to the ABC transporter superfamily. ABCC family. Conjugate transporter (TC 3.A.1.208) subfamily.</text>
</comment>
<dbReference type="InterPro" id="IPR011527">
    <property type="entry name" value="ABC1_TM_dom"/>
</dbReference>
<keyword evidence="7 11" id="KW-1133">Transmembrane helix</keyword>
<dbReference type="Gene3D" id="1.20.1560.10">
    <property type="entry name" value="ABC transporter type 1, transmembrane domain"/>
    <property type="match status" value="2"/>
</dbReference>
<evidence type="ECO:0000256" key="5">
    <source>
        <dbReference type="ARBA" id="ARBA00022741"/>
    </source>
</evidence>
<keyword evidence="4 11" id="KW-0812">Transmembrane</keyword>
<dbReference type="SUPFAM" id="SSF90123">
    <property type="entry name" value="ABC transporter transmembrane region"/>
    <property type="match status" value="2"/>
</dbReference>
<evidence type="ECO:0000259" key="12">
    <source>
        <dbReference type="PROSITE" id="PS50893"/>
    </source>
</evidence>
<sequence>MGAASSPNLKAVASNKDPPMPLTSISTSSPDHASPQDSSKILPDTRTSLLSRVLMHWPTKLMHKGYDHPLDLDDLYQLPPDLQASAANELFAHAWSHALESGRTHPLWRALYTAFGSRWLFSGFLNCISVTGQVSGPLLLRALLKHLETRSAHAGSTDQFVLYGIGWVVLLFGSQIATSLAHSHMFYTSAKTTVLVKSALVSAVYDKALKLSASARAGEFSAGMVTNACSTDTFRMEFFVPFSHQAWACILLILIILSILIALLGPSALVGLGVMLVMFPINTHFTRLLTQYRKQAQHLCDQRVKLTNESIQGIRVLKLMAWESPTLTLLTGLRDQELAYVKKTAVLRGLLFGFSNAIPALTALAVYATFAAAQGGKMEASLVFSTLTLFNLLRNPLTLLPTTLGICVDALVAVKRIQSILLAEETETLPELVAKPEQAQFAIQISRASFEWAQETSEAAKLTDVDLTVPKGQLLAIVGQVGSGKSNLLAGIVGEMRRVGGEVKIAGSMAYCPQQPWMQNATVRDNILFGKPFDELKYQRVIKQAALERDMDQLQYGDTTEIGEKGINLSGGQKARISLARALYTDSDIVLLDDITSALDSHVGAHVFHTTIRGALKHKTVLLVTHSLHFVPYCDAALVLKEGRVVEYGPVDDLLAREDGELRRVVNGYGAGSAGKQDAVTESSLTLVPDQLGKEEDVSVEDEVDTDIDDERTPALSQSTPPSASANTASTAVPPPTERRALMQAEERAAGSVATSVYLAYLRASGTSVAVALIVIVLIVSQLLRVGNDLWLTWWTSDKFGLPLQTYLLGYLAWSVVQAVSYMVTGLQVAYAGVRASAKMHHDALESVVRAPMALHETTPTGRIVARFSRDLDSMDYHLPESIRLFSNLMLQIVGSFGLMIYATPWFCVPFAPLLFIFYRVQLFFRSTSRELKRLDSLTRSPLFSQLGESLTGIVTIRAYGAESRFQSVNRACLDVNNRPQLIQVAVQRWLSIRLEFIAAMLCLILGVFGVMGVGDMSVALIGLCISYAMQTTMILTWCVRQGAELENQMNSVERIEHYAHNLDQEAPPVTDVRPPTPDWPAQGQITFDGVVLRYRPELEPSLRGVSFRVPGGAKVAFVGRTGSGKSTTLAALFRLVELAEGKIEVDGVDIAKMGLTDLRSRLAIVPQEPTLFSGTVRSQIDRDGHLSDAELWECLARAGLKSQIQALEGKLDAPIEEGGSNLSVGSRQLLCLARSMARRSNILVMDEASASVDAETDQQIQHVIRRDFAHATVLTIAHRLNTIIDYDLIAVLDAGQLMEFGKPSELLSNPESLFTALVNETGEESAAALKRIAFGESNVDQVF</sequence>
<evidence type="ECO:0000256" key="8">
    <source>
        <dbReference type="ARBA" id="ARBA00023136"/>
    </source>
</evidence>
<dbReference type="PANTHER" id="PTHR24223">
    <property type="entry name" value="ATP-BINDING CASSETTE SUB-FAMILY C"/>
    <property type="match status" value="1"/>
</dbReference>
<dbReference type="GO" id="GO:0016020">
    <property type="term" value="C:membrane"/>
    <property type="evidence" value="ECO:0007669"/>
    <property type="project" value="UniProtKB-SubCell"/>
</dbReference>
<dbReference type="EMBL" id="MCFL01000400">
    <property type="protein sequence ID" value="ORZ26833.1"/>
    <property type="molecule type" value="Genomic_DNA"/>
</dbReference>
<dbReference type="CDD" id="cd03250">
    <property type="entry name" value="ABCC_MRP_domain1"/>
    <property type="match status" value="1"/>
</dbReference>
<protein>
    <submittedName>
        <fullName evidence="14">p-loop containing nucleoside triphosphate hydrolase protein</fullName>
    </submittedName>
</protein>
<keyword evidence="9" id="KW-0325">Glycoprotein</keyword>
<feature type="domain" description="ABC transporter" evidence="12">
    <location>
        <begin position="443"/>
        <end position="667"/>
    </location>
</feature>
<feature type="region of interest" description="Disordered" evidence="10">
    <location>
        <begin position="691"/>
        <end position="735"/>
    </location>
</feature>
<feature type="transmembrane region" description="Helical" evidence="11">
    <location>
        <begin position="245"/>
        <end position="264"/>
    </location>
</feature>
<organism evidence="14 15">
    <name type="scientific">Catenaria anguillulae PL171</name>
    <dbReference type="NCBI Taxonomy" id="765915"/>
    <lineage>
        <taxon>Eukaryota</taxon>
        <taxon>Fungi</taxon>
        <taxon>Fungi incertae sedis</taxon>
        <taxon>Blastocladiomycota</taxon>
        <taxon>Blastocladiomycetes</taxon>
        <taxon>Blastocladiales</taxon>
        <taxon>Catenariaceae</taxon>
        <taxon>Catenaria</taxon>
    </lineage>
</organism>
<feature type="transmembrane region" description="Helical" evidence="11">
    <location>
        <begin position="160"/>
        <end position="181"/>
    </location>
</feature>
<feature type="transmembrane region" description="Helical" evidence="11">
    <location>
        <begin position="1020"/>
        <end position="1040"/>
    </location>
</feature>
<feature type="domain" description="ABC transporter" evidence="12">
    <location>
        <begin position="1086"/>
        <end position="1320"/>
    </location>
</feature>
<dbReference type="SUPFAM" id="SSF52540">
    <property type="entry name" value="P-loop containing nucleoside triphosphate hydrolases"/>
    <property type="match status" value="2"/>
</dbReference>
<dbReference type="InterPro" id="IPR027417">
    <property type="entry name" value="P-loop_NTPase"/>
</dbReference>
<reference evidence="14 15" key="1">
    <citation type="submission" date="2016-07" db="EMBL/GenBank/DDBJ databases">
        <title>Pervasive Adenine N6-methylation of Active Genes in Fungi.</title>
        <authorList>
            <consortium name="DOE Joint Genome Institute"/>
            <person name="Mondo S.J."/>
            <person name="Dannebaum R.O."/>
            <person name="Kuo R.C."/>
            <person name="Labutti K."/>
            <person name="Haridas S."/>
            <person name="Kuo A."/>
            <person name="Salamov A."/>
            <person name="Ahrendt S.R."/>
            <person name="Lipzen A."/>
            <person name="Sullivan W."/>
            <person name="Andreopoulos W.B."/>
            <person name="Clum A."/>
            <person name="Lindquist E."/>
            <person name="Daum C."/>
            <person name="Ramamoorthy G.K."/>
            <person name="Gryganskyi A."/>
            <person name="Culley D."/>
            <person name="Magnuson J.K."/>
            <person name="James T.Y."/>
            <person name="O'Malley M.A."/>
            <person name="Stajich J.E."/>
            <person name="Spatafora J.W."/>
            <person name="Visel A."/>
            <person name="Grigoriev I.V."/>
        </authorList>
    </citation>
    <scope>NUCLEOTIDE SEQUENCE [LARGE SCALE GENOMIC DNA]</scope>
    <source>
        <strain evidence="14 15">PL171</strain>
    </source>
</reference>
<keyword evidence="5" id="KW-0547">Nucleotide-binding</keyword>
<dbReference type="CDD" id="cd18597">
    <property type="entry name" value="ABC_6TM_YOR1_D1_like"/>
    <property type="match status" value="1"/>
</dbReference>
<keyword evidence="14" id="KW-0378">Hydrolase</keyword>
<dbReference type="Pfam" id="PF00664">
    <property type="entry name" value="ABC_membrane"/>
    <property type="match status" value="2"/>
</dbReference>
<dbReference type="PANTHER" id="PTHR24223:SF456">
    <property type="entry name" value="MULTIDRUG RESISTANCE-ASSOCIATED PROTEIN LETHAL(2)03659"/>
    <property type="match status" value="1"/>
</dbReference>
<name>A0A1Y2GZD7_9FUNG</name>
<keyword evidence="6" id="KW-0067">ATP-binding</keyword>
<dbReference type="GO" id="GO:0016887">
    <property type="term" value="F:ATP hydrolysis activity"/>
    <property type="evidence" value="ECO:0007669"/>
    <property type="project" value="InterPro"/>
</dbReference>
<evidence type="ECO:0000256" key="10">
    <source>
        <dbReference type="SAM" id="MobiDB-lite"/>
    </source>
</evidence>
<gene>
    <name evidence="14" type="ORF">BCR44DRAFT_52961</name>
</gene>
<dbReference type="InterPro" id="IPR003593">
    <property type="entry name" value="AAA+_ATPase"/>
</dbReference>
<keyword evidence="8 11" id="KW-0472">Membrane</keyword>
<dbReference type="GO" id="GO:0140359">
    <property type="term" value="F:ABC-type transporter activity"/>
    <property type="evidence" value="ECO:0007669"/>
    <property type="project" value="InterPro"/>
</dbReference>
<feature type="compositionally biased region" description="Low complexity" evidence="10">
    <location>
        <begin position="719"/>
        <end position="732"/>
    </location>
</feature>
<dbReference type="Gene3D" id="3.40.50.300">
    <property type="entry name" value="P-loop containing nucleotide triphosphate hydrolases"/>
    <property type="match status" value="2"/>
</dbReference>
<dbReference type="SMART" id="SM00382">
    <property type="entry name" value="AAA"/>
    <property type="match status" value="2"/>
</dbReference>
<evidence type="ECO:0000256" key="7">
    <source>
        <dbReference type="ARBA" id="ARBA00022989"/>
    </source>
</evidence>
<feature type="transmembrane region" description="Helical" evidence="11">
    <location>
        <begin position="350"/>
        <end position="373"/>
    </location>
</feature>
<dbReference type="STRING" id="765915.A0A1Y2GZD7"/>
<feature type="domain" description="ABC transmembrane type-1" evidence="13">
    <location>
        <begin position="120"/>
        <end position="409"/>
    </location>
</feature>
<dbReference type="InterPro" id="IPR017871">
    <property type="entry name" value="ABC_transporter-like_CS"/>
</dbReference>
<comment type="subcellular location">
    <subcellularLocation>
        <location evidence="1">Membrane</location>
        <topology evidence="1">Multi-pass membrane protein</topology>
    </subcellularLocation>
</comment>
<evidence type="ECO:0000259" key="13">
    <source>
        <dbReference type="PROSITE" id="PS50929"/>
    </source>
</evidence>
<dbReference type="InterPro" id="IPR036640">
    <property type="entry name" value="ABC1_TM_sf"/>
</dbReference>
<feature type="region of interest" description="Disordered" evidence="10">
    <location>
        <begin position="1"/>
        <end position="42"/>
    </location>
</feature>
<dbReference type="GO" id="GO:0005524">
    <property type="term" value="F:ATP binding"/>
    <property type="evidence" value="ECO:0007669"/>
    <property type="project" value="UniProtKB-KW"/>
</dbReference>
<dbReference type="CDD" id="cd18606">
    <property type="entry name" value="ABC_6TM_YOR1_D2_like"/>
    <property type="match status" value="1"/>
</dbReference>
<feature type="transmembrane region" description="Helical" evidence="11">
    <location>
        <begin position="997"/>
        <end position="1014"/>
    </location>
</feature>
<feature type="domain" description="ABC transmembrane type-1" evidence="13">
    <location>
        <begin position="772"/>
        <end position="1048"/>
    </location>
</feature>
<accession>A0A1Y2GZD7</accession>
<dbReference type="FunFam" id="1.20.1560.10:FF:000010">
    <property type="entry name" value="Multidrug resistance-associated ABC transporter"/>
    <property type="match status" value="1"/>
</dbReference>
<dbReference type="FunFam" id="3.40.50.300:FF:000630">
    <property type="entry name" value="ATP-binding cassette (ABC) transporter, putative"/>
    <property type="match status" value="1"/>
</dbReference>
<dbReference type="CDD" id="cd03244">
    <property type="entry name" value="ABCC_MRP_domain2"/>
    <property type="match status" value="1"/>
</dbReference>
<evidence type="ECO:0000313" key="14">
    <source>
        <dbReference type="EMBL" id="ORZ26833.1"/>
    </source>
</evidence>
<evidence type="ECO:0000256" key="2">
    <source>
        <dbReference type="ARBA" id="ARBA00009726"/>
    </source>
</evidence>
<dbReference type="InterPro" id="IPR050173">
    <property type="entry name" value="ABC_transporter_C-like"/>
</dbReference>
<evidence type="ECO:0000256" key="9">
    <source>
        <dbReference type="ARBA" id="ARBA00023180"/>
    </source>
</evidence>
<feature type="transmembrane region" description="Helical" evidence="11">
    <location>
        <begin position="807"/>
        <end position="831"/>
    </location>
</feature>
<evidence type="ECO:0000313" key="15">
    <source>
        <dbReference type="Proteomes" id="UP000193411"/>
    </source>
</evidence>
<feature type="compositionally biased region" description="Acidic residues" evidence="10">
    <location>
        <begin position="698"/>
        <end position="710"/>
    </location>
</feature>
<keyword evidence="15" id="KW-1185">Reference proteome</keyword>
<dbReference type="PROSITE" id="PS50893">
    <property type="entry name" value="ABC_TRANSPORTER_2"/>
    <property type="match status" value="2"/>
</dbReference>
<dbReference type="PROSITE" id="PS00211">
    <property type="entry name" value="ABC_TRANSPORTER_1"/>
    <property type="match status" value="1"/>
</dbReference>
<dbReference type="InterPro" id="IPR003439">
    <property type="entry name" value="ABC_transporter-like_ATP-bd"/>
</dbReference>
<feature type="transmembrane region" description="Helical" evidence="11">
    <location>
        <begin position="769"/>
        <end position="787"/>
    </location>
</feature>
<dbReference type="Proteomes" id="UP000193411">
    <property type="component" value="Unassembled WGS sequence"/>
</dbReference>
<feature type="compositionally biased region" description="Polar residues" evidence="10">
    <location>
        <begin position="23"/>
        <end position="42"/>
    </location>
</feature>
<comment type="caution">
    <text evidence="14">The sequence shown here is derived from an EMBL/GenBank/DDBJ whole genome shotgun (WGS) entry which is preliminary data.</text>
</comment>
<evidence type="ECO:0000256" key="6">
    <source>
        <dbReference type="ARBA" id="ARBA00022840"/>
    </source>
</evidence>
<dbReference type="FunFam" id="1.20.1560.10:FF:000006">
    <property type="entry name" value="ATP-binding cassette, sub-family C (CFTR/MRP), member 9"/>
    <property type="match status" value="1"/>
</dbReference>
<proteinExistence type="inferred from homology"/>
<dbReference type="FunFam" id="3.40.50.300:FF:000997">
    <property type="entry name" value="Multidrug resistance-associated protein 1"/>
    <property type="match status" value="1"/>
</dbReference>
<dbReference type="OrthoDB" id="6500128at2759"/>
<dbReference type="Pfam" id="PF00005">
    <property type="entry name" value="ABC_tran"/>
    <property type="match status" value="2"/>
</dbReference>
<keyword evidence="3" id="KW-0813">Transport</keyword>
<evidence type="ECO:0000256" key="1">
    <source>
        <dbReference type="ARBA" id="ARBA00004141"/>
    </source>
</evidence>
<evidence type="ECO:0000256" key="4">
    <source>
        <dbReference type="ARBA" id="ARBA00022692"/>
    </source>
</evidence>
<evidence type="ECO:0000256" key="3">
    <source>
        <dbReference type="ARBA" id="ARBA00022448"/>
    </source>
</evidence>
<evidence type="ECO:0000256" key="11">
    <source>
        <dbReference type="SAM" id="Phobius"/>
    </source>
</evidence>
<dbReference type="PROSITE" id="PS50929">
    <property type="entry name" value="ABC_TM1F"/>
    <property type="match status" value="2"/>
</dbReference>